<keyword evidence="1 2" id="KW-0129">CBS domain</keyword>
<dbReference type="SMART" id="SM00116">
    <property type="entry name" value="CBS"/>
    <property type="match status" value="2"/>
</dbReference>
<gene>
    <name evidence="4" type="ORF">D0Y53_05675</name>
</gene>
<dbReference type="SUPFAM" id="SSF54631">
    <property type="entry name" value="CBS-domain pair"/>
    <property type="match status" value="1"/>
</dbReference>
<dbReference type="PROSITE" id="PS51371">
    <property type="entry name" value="CBS"/>
    <property type="match status" value="2"/>
</dbReference>
<evidence type="ECO:0000313" key="5">
    <source>
        <dbReference type="Proteomes" id="UP000262917"/>
    </source>
</evidence>
<protein>
    <submittedName>
        <fullName evidence="4">CBS domain-containing protein</fullName>
    </submittedName>
</protein>
<organism evidence="4 5">
    <name type="scientific">Cognatiluteimonas weifangensis</name>
    <dbReference type="NCBI Taxonomy" id="2303539"/>
    <lineage>
        <taxon>Bacteria</taxon>
        <taxon>Pseudomonadati</taxon>
        <taxon>Pseudomonadota</taxon>
        <taxon>Gammaproteobacteria</taxon>
        <taxon>Lysobacterales</taxon>
        <taxon>Lysobacteraceae</taxon>
        <taxon>Cognatiluteimonas</taxon>
    </lineage>
</organism>
<dbReference type="PANTHER" id="PTHR43080:SF2">
    <property type="entry name" value="CBS DOMAIN-CONTAINING PROTEIN"/>
    <property type="match status" value="1"/>
</dbReference>
<evidence type="ECO:0000256" key="2">
    <source>
        <dbReference type="PROSITE-ProRule" id="PRU00703"/>
    </source>
</evidence>
<dbReference type="InterPro" id="IPR000644">
    <property type="entry name" value="CBS_dom"/>
</dbReference>
<evidence type="ECO:0000313" key="4">
    <source>
        <dbReference type="EMBL" id="RFP61207.1"/>
    </source>
</evidence>
<dbReference type="AlphaFoldDB" id="A0A372DP66"/>
<accession>A0A372DP66</accession>
<comment type="caution">
    <text evidence="4">The sequence shown here is derived from an EMBL/GenBank/DDBJ whole genome shotgun (WGS) entry which is preliminary data.</text>
</comment>
<dbReference type="InterPro" id="IPR051257">
    <property type="entry name" value="Diverse_CBS-Domain"/>
</dbReference>
<dbReference type="InterPro" id="IPR046342">
    <property type="entry name" value="CBS_dom_sf"/>
</dbReference>
<evidence type="ECO:0000256" key="1">
    <source>
        <dbReference type="ARBA" id="ARBA00023122"/>
    </source>
</evidence>
<dbReference type="Proteomes" id="UP000262917">
    <property type="component" value="Unassembled WGS sequence"/>
</dbReference>
<sequence>MLTHVNPVAAEPAMLPATQAGTRPDMRIADICTRDVVQIDAEASLREAATIMRSQHVGTLVVTGADGSRAPGGILTDRDIVLSVVAVGIDLDVLTVGDVMTADVATCREGDGLFDAIHTMHERGVRRLPVLDDAGGLAGIVAADDIYAAIGKQLHDLGYALARGQVREMRLRNP</sequence>
<feature type="domain" description="CBS" evidence="3">
    <location>
        <begin position="32"/>
        <end position="91"/>
    </location>
</feature>
<dbReference type="CDD" id="cd17775">
    <property type="entry name" value="CBS_pair_bact_arch"/>
    <property type="match status" value="1"/>
</dbReference>
<keyword evidence="5" id="KW-1185">Reference proteome</keyword>
<name>A0A372DP66_9GAMM</name>
<proteinExistence type="predicted"/>
<evidence type="ECO:0000259" key="3">
    <source>
        <dbReference type="PROSITE" id="PS51371"/>
    </source>
</evidence>
<dbReference type="Pfam" id="PF00571">
    <property type="entry name" value="CBS"/>
    <property type="match status" value="2"/>
</dbReference>
<feature type="domain" description="CBS" evidence="3">
    <location>
        <begin position="100"/>
        <end position="157"/>
    </location>
</feature>
<dbReference type="EMBL" id="QVPD01000004">
    <property type="protein sequence ID" value="RFP61207.1"/>
    <property type="molecule type" value="Genomic_DNA"/>
</dbReference>
<dbReference type="Gene3D" id="3.10.580.10">
    <property type="entry name" value="CBS-domain"/>
    <property type="match status" value="1"/>
</dbReference>
<dbReference type="PANTHER" id="PTHR43080">
    <property type="entry name" value="CBS DOMAIN-CONTAINING PROTEIN CBSX3, MITOCHONDRIAL"/>
    <property type="match status" value="1"/>
</dbReference>
<reference evidence="4 5" key="1">
    <citation type="submission" date="2018-08" db="EMBL/GenBank/DDBJ databases">
        <title>Lysobacter weifangensis sp. nov., a new member of the family 'Xanthomonadaceae', isolated from soil in a farmland.</title>
        <authorList>
            <person name="Zhao H."/>
        </authorList>
    </citation>
    <scope>NUCLEOTIDE SEQUENCE [LARGE SCALE GENOMIC DNA]</scope>
    <source>
        <strain evidence="4 5">WF-2</strain>
    </source>
</reference>